<evidence type="ECO:0000256" key="3">
    <source>
        <dbReference type="PIRSR" id="PIRSR000097-3"/>
    </source>
</evidence>
<dbReference type="InterPro" id="IPR036812">
    <property type="entry name" value="NAD(P)_OxRdtase_dom_sf"/>
</dbReference>
<reference evidence="6 7" key="1">
    <citation type="journal article" date="2024" name="bioRxiv">
        <title>A reference genome for Trichogramma kaykai: A tiny desert-dwelling parasitoid wasp with competing sex-ratio distorters.</title>
        <authorList>
            <person name="Culotta J."/>
            <person name="Lindsey A.R."/>
        </authorList>
    </citation>
    <scope>NUCLEOTIDE SEQUENCE [LARGE SCALE GENOMIC DNA]</scope>
    <source>
        <strain evidence="6 7">KSX58</strain>
    </source>
</reference>
<evidence type="ECO:0000256" key="1">
    <source>
        <dbReference type="PIRSR" id="PIRSR000097-1"/>
    </source>
</evidence>
<keyword evidence="4" id="KW-0732">Signal</keyword>
<evidence type="ECO:0000313" key="7">
    <source>
        <dbReference type="Proteomes" id="UP001627154"/>
    </source>
</evidence>
<proteinExistence type="predicted"/>
<dbReference type="PRINTS" id="PR00069">
    <property type="entry name" value="ALDKETRDTASE"/>
</dbReference>
<evidence type="ECO:0000256" key="2">
    <source>
        <dbReference type="PIRSR" id="PIRSR000097-2"/>
    </source>
</evidence>
<name>A0ABD2X1M5_9HYME</name>
<evidence type="ECO:0000256" key="4">
    <source>
        <dbReference type="SAM" id="SignalP"/>
    </source>
</evidence>
<feature type="domain" description="NADP-dependent oxidoreductase" evidence="5">
    <location>
        <begin position="42"/>
        <end position="321"/>
    </location>
</feature>
<dbReference type="InterPro" id="IPR018170">
    <property type="entry name" value="Aldo/ket_reductase_CS"/>
</dbReference>
<evidence type="ECO:0000259" key="5">
    <source>
        <dbReference type="Pfam" id="PF00248"/>
    </source>
</evidence>
<dbReference type="Pfam" id="PF00248">
    <property type="entry name" value="Aldo_ket_red"/>
    <property type="match status" value="1"/>
</dbReference>
<feature type="chain" id="PRO_5044812503" description="NADP-dependent oxidoreductase domain-containing protein" evidence="4">
    <location>
        <begin position="22"/>
        <end position="349"/>
    </location>
</feature>
<evidence type="ECO:0000313" key="6">
    <source>
        <dbReference type="EMBL" id="KAL3398868.1"/>
    </source>
</evidence>
<dbReference type="EMBL" id="JBJJXI010000059">
    <property type="protein sequence ID" value="KAL3398868.1"/>
    <property type="molecule type" value="Genomic_DNA"/>
</dbReference>
<feature type="binding site" evidence="2">
    <location>
        <position position="135"/>
    </location>
    <ligand>
        <name>substrate</name>
    </ligand>
</feature>
<dbReference type="PANTHER" id="PTHR43827:SF14">
    <property type="entry name" value="NADP-DEPENDENT OXIDOREDUCTASE DOMAIN-CONTAINING PROTEIN"/>
    <property type="match status" value="1"/>
</dbReference>
<dbReference type="PANTHER" id="PTHR43827">
    <property type="entry name" value="2,5-DIKETO-D-GLUCONIC ACID REDUCTASE"/>
    <property type="match status" value="1"/>
</dbReference>
<gene>
    <name evidence="6" type="ORF">TKK_007968</name>
</gene>
<dbReference type="PROSITE" id="PS00062">
    <property type="entry name" value="ALDOKETO_REDUCTASE_2"/>
    <property type="match status" value="1"/>
</dbReference>
<dbReference type="InterPro" id="IPR020471">
    <property type="entry name" value="AKR"/>
</dbReference>
<dbReference type="Gene3D" id="3.20.20.100">
    <property type="entry name" value="NADP-dependent oxidoreductase domain"/>
    <property type="match status" value="1"/>
</dbReference>
<dbReference type="SUPFAM" id="SSF51430">
    <property type="entry name" value="NAD(P)-linked oxidoreductase"/>
    <property type="match status" value="1"/>
</dbReference>
<feature type="site" description="Lowers pKa of active site Tyr" evidence="3">
    <location>
        <position position="102"/>
    </location>
</feature>
<feature type="active site" description="Proton donor" evidence="1">
    <location>
        <position position="74"/>
    </location>
</feature>
<dbReference type="AlphaFoldDB" id="A0ABD2X1M5"/>
<feature type="signal peptide" evidence="4">
    <location>
        <begin position="1"/>
        <end position="21"/>
    </location>
</feature>
<keyword evidence="7" id="KW-1185">Reference proteome</keyword>
<dbReference type="PIRSF" id="PIRSF000097">
    <property type="entry name" value="AKR"/>
    <property type="match status" value="1"/>
</dbReference>
<accession>A0ABD2X1M5</accession>
<organism evidence="6 7">
    <name type="scientific">Trichogramma kaykai</name>
    <dbReference type="NCBI Taxonomy" id="54128"/>
    <lineage>
        <taxon>Eukaryota</taxon>
        <taxon>Metazoa</taxon>
        <taxon>Ecdysozoa</taxon>
        <taxon>Arthropoda</taxon>
        <taxon>Hexapoda</taxon>
        <taxon>Insecta</taxon>
        <taxon>Pterygota</taxon>
        <taxon>Neoptera</taxon>
        <taxon>Endopterygota</taxon>
        <taxon>Hymenoptera</taxon>
        <taxon>Apocrita</taxon>
        <taxon>Proctotrupomorpha</taxon>
        <taxon>Chalcidoidea</taxon>
        <taxon>Trichogrammatidae</taxon>
        <taxon>Trichogramma</taxon>
    </lineage>
</organism>
<dbReference type="InterPro" id="IPR023210">
    <property type="entry name" value="NADP_OxRdtase_dom"/>
</dbReference>
<comment type="caution">
    <text evidence="6">The sequence shown here is derived from an EMBL/GenBank/DDBJ whole genome shotgun (WGS) entry which is preliminary data.</text>
</comment>
<dbReference type="Proteomes" id="UP001627154">
    <property type="component" value="Unassembled WGS sequence"/>
</dbReference>
<sequence length="349" mass="39617">MRSSVILCFCLILMVINLPDAKCNFVVPRFQLSSGYEMPVIGLGTSDIKDDEVEQAVLNALDSGHRYIDAGYIYHKEKAIGRALKKWFDKGGKRNELFILSKLPPFANSPAGVEKYLRLTLRDLGLRYIDMYLIHTPKGIKGGDSYTIKASDKGEIFQNVDLNELWRAMEEQVKKGRTRSIGLSNFNKEEISKIYDGAEIKPSNLQVESNAYLHQFELRKFCKEHDIVMTGYFSLGSSKVRHGIYAGTDKDLPSLLSHPVVKKIADSHGKNTGQVLYKHAVQDGVVVLQTSTKPHRIRSNLDIFDFELTEDEMKQLDALDEGERGRILPIDTYYDVLPLFILEKEHQSK</sequence>
<protein>
    <recommendedName>
        <fullName evidence="5">NADP-dependent oxidoreductase domain-containing protein</fullName>
    </recommendedName>
</protein>